<dbReference type="OrthoDB" id="9800302at2"/>
<comment type="caution">
    <text evidence="2">The sequence shown here is derived from an EMBL/GenBank/DDBJ whole genome shotgun (WGS) entry which is preliminary data.</text>
</comment>
<dbReference type="PROSITE" id="PS51465">
    <property type="entry name" value="KAZAL_2"/>
    <property type="match status" value="1"/>
</dbReference>
<reference evidence="2 3" key="1">
    <citation type="submission" date="2015-09" db="EMBL/GenBank/DDBJ databases">
        <title>Identification and resolution of microdiversity through metagenomic sequencing of parallel consortia.</title>
        <authorList>
            <person name="Nelson W.C."/>
            <person name="Romine M.F."/>
            <person name="Lindemann S.R."/>
        </authorList>
    </citation>
    <scope>NUCLEOTIDE SEQUENCE [LARGE SCALE GENOMIC DNA]</scope>
    <source>
        <strain evidence="2">HL-49</strain>
    </source>
</reference>
<dbReference type="InterPro" id="IPR036058">
    <property type="entry name" value="Kazal_dom_sf"/>
</dbReference>
<dbReference type="Gene3D" id="3.30.60.30">
    <property type="match status" value="1"/>
</dbReference>
<dbReference type="STRING" id="1305737.GCA_000526355_03068"/>
<evidence type="ECO:0000313" key="2">
    <source>
        <dbReference type="EMBL" id="KPQ17174.1"/>
    </source>
</evidence>
<dbReference type="InterPro" id="IPR002350">
    <property type="entry name" value="Kazal_dom"/>
</dbReference>
<evidence type="ECO:0000259" key="1">
    <source>
        <dbReference type="PROSITE" id="PS51465"/>
    </source>
</evidence>
<organism evidence="2 3">
    <name type="scientific">Algoriphagus marincola HL-49</name>
    <dbReference type="NCBI Taxonomy" id="1305737"/>
    <lineage>
        <taxon>Bacteria</taxon>
        <taxon>Pseudomonadati</taxon>
        <taxon>Bacteroidota</taxon>
        <taxon>Cytophagia</taxon>
        <taxon>Cytophagales</taxon>
        <taxon>Cyclobacteriaceae</taxon>
        <taxon>Algoriphagus</taxon>
    </lineage>
</organism>
<dbReference type="Pfam" id="PF00050">
    <property type="entry name" value="Kazal_1"/>
    <property type="match status" value="1"/>
</dbReference>
<name>A0A0P8AG41_9BACT</name>
<dbReference type="EMBL" id="LJXT01000033">
    <property type="protein sequence ID" value="KPQ17174.1"/>
    <property type="molecule type" value="Genomic_DNA"/>
</dbReference>
<gene>
    <name evidence="2" type="ORF">HLUCCX10_06765</name>
</gene>
<proteinExistence type="predicted"/>
<dbReference type="SUPFAM" id="SSF100895">
    <property type="entry name" value="Kazal-type serine protease inhibitors"/>
    <property type="match status" value="1"/>
</dbReference>
<evidence type="ECO:0000313" key="3">
    <source>
        <dbReference type="Proteomes" id="UP000050421"/>
    </source>
</evidence>
<protein>
    <submittedName>
        <fullName evidence="2">Kazal-type serine protease inhibitor domain</fullName>
    </submittedName>
</protein>
<feature type="domain" description="Kazal-like" evidence="1">
    <location>
        <begin position="22"/>
        <end position="76"/>
    </location>
</feature>
<dbReference type="eggNOG" id="ENOG5033BQJ">
    <property type="taxonomic scope" value="Bacteria"/>
</dbReference>
<sequence length="78" mass="8581">MKIFRSASFLFLVLLLANCSEDTQIHDCIDRSKINQDAACITLYEPVCGCDGKTYSNECNAYNAGVTSFTQGACDEKN</sequence>
<dbReference type="AlphaFoldDB" id="A0A0P8AG41"/>
<accession>A0A0P8AG41</accession>
<dbReference type="Proteomes" id="UP000050421">
    <property type="component" value="Unassembled WGS sequence"/>
</dbReference>
<dbReference type="PATRIC" id="fig|1305737.6.peg.2019"/>